<dbReference type="AlphaFoldDB" id="A0A7C0Y7F5"/>
<evidence type="ECO:0000256" key="1">
    <source>
        <dbReference type="ARBA" id="ARBA00022516"/>
    </source>
</evidence>
<comment type="catalytic activity">
    <reaction evidence="7">
        <text>a UDP-3-O-[(3R)-3-hydroxyacyl]-alpha-D-glucosamine + a (3R)-hydroxyacyl-[ACP] = a UDP-2-N,3-O-bis[(3R)-3-hydroxyacyl]-alpha-D-glucosamine + holo-[ACP] + H(+)</text>
        <dbReference type="Rhea" id="RHEA:53836"/>
        <dbReference type="Rhea" id="RHEA-COMP:9685"/>
        <dbReference type="Rhea" id="RHEA-COMP:9945"/>
        <dbReference type="ChEBI" id="CHEBI:15378"/>
        <dbReference type="ChEBI" id="CHEBI:64479"/>
        <dbReference type="ChEBI" id="CHEBI:78827"/>
        <dbReference type="ChEBI" id="CHEBI:137740"/>
        <dbReference type="ChEBI" id="CHEBI:137748"/>
        <dbReference type="EC" id="2.3.1.191"/>
    </reaction>
</comment>
<keyword evidence="3 7" id="KW-0808">Transferase</keyword>
<dbReference type="Gene3D" id="2.160.10.10">
    <property type="entry name" value="Hexapeptide repeat proteins"/>
    <property type="match status" value="1"/>
</dbReference>
<comment type="subunit">
    <text evidence="7">Homotrimer.</text>
</comment>
<dbReference type="NCBIfam" id="TIGR01853">
    <property type="entry name" value="lipid_A_lpxD"/>
    <property type="match status" value="1"/>
</dbReference>
<dbReference type="Pfam" id="PF00132">
    <property type="entry name" value="Hexapep"/>
    <property type="match status" value="2"/>
</dbReference>
<protein>
    <recommendedName>
        <fullName evidence="7">UDP-3-O-acylglucosamine N-acyltransferase</fullName>
        <ecNumber evidence="7">2.3.1.191</ecNumber>
    </recommendedName>
</protein>
<dbReference type="CDD" id="cd03352">
    <property type="entry name" value="LbH_LpxD"/>
    <property type="match status" value="1"/>
</dbReference>
<dbReference type="GO" id="GO:0103118">
    <property type="term" value="F:UDP-3-O-[(3R)-3-hydroxyacyl]-glucosamine N-acyltransferase activity"/>
    <property type="evidence" value="ECO:0007669"/>
    <property type="project" value="UniProtKB-EC"/>
</dbReference>
<organism evidence="9">
    <name type="scientific">Thermosulfidibacter takaii</name>
    <dbReference type="NCBI Taxonomy" id="412593"/>
    <lineage>
        <taxon>Bacteria</taxon>
        <taxon>Pseudomonadati</taxon>
        <taxon>Thermosulfidibacterota</taxon>
        <taxon>Thermosulfidibacteria</taxon>
        <taxon>Thermosulfidibacterales</taxon>
        <taxon>Thermosulfidibacteraceae</taxon>
    </lineage>
</organism>
<dbReference type="HAMAP" id="MF_00523">
    <property type="entry name" value="LpxD"/>
    <property type="match status" value="1"/>
</dbReference>
<dbReference type="PANTHER" id="PTHR43378">
    <property type="entry name" value="UDP-3-O-ACYLGLUCOSAMINE N-ACYLTRANSFERASE"/>
    <property type="match status" value="1"/>
</dbReference>
<dbReference type="NCBIfam" id="NF002060">
    <property type="entry name" value="PRK00892.1"/>
    <property type="match status" value="1"/>
</dbReference>
<proteinExistence type="inferred from homology"/>
<dbReference type="Proteomes" id="UP000885690">
    <property type="component" value="Unassembled WGS sequence"/>
</dbReference>
<dbReference type="InterPro" id="IPR001451">
    <property type="entry name" value="Hexapep"/>
</dbReference>
<feature type="domain" description="UDP-3-O-[3-hydroxymyristoyl] glucosamine N-acyltransferase non-repeat region" evidence="8">
    <location>
        <begin position="24"/>
        <end position="90"/>
    </location>
</feature>
<dbReference type="Pfam" id="PF04613">
    <property type="entry name" value="LpxD"/>
    <property type="match status" value="1"/>
</dbReference>
<gene>
    <name evidence="7 9" type="primary">lpxD</name>
    <name evidence="9" type="ORF">ENF32_06485</name>
</gene>
<comment type="caution">
    <text evidence="9">The sequence shown here is derived from an EMBL/GenBank/DDBJ whole genome shotgun (WGS) entry which is preliminary data.</text>
</comment>
<feature type="active site" description="Proton acceptor" evidence="7">
    <location>
        <position position="243"/>
    </location>
</feature>
<evidence type="ECO:0000256" key="2">
    <source>
        <dbReference type="ARBA" id="ARBA00022556"/>
    </source>
</evidence>
<dbReference type="PROSITE" id="PS00101">
    <property type="entry name" value="HEXAPEP_TRANSFERASES"/>
    <property type="match status" value="1"/>
</dbReference>
<evidence type="ECO:0000259" key="8">
    <source>
        <dbReference type="Pfam" id="PF04613"/>
    </source>
</evidence>
<evidence type="ECO:0000256" key="7">
    <source>
        <dbReference type="HAMAP-Rule" id="MF_00523"/>
    </source>
</evidence>
<name>A0A7C0Y7F5_9BACT</name>
<reference evidence="9" key="1">
    <citation type="journal article" date="2020" name="mSystems">
        <title>Genome- and Community-Level Interaction Insights into Carbon Utilization and Element Cycling Functions of Hydrothermarchaeota in Hydrothermal Sediment.</title>
        <authorList>
            <person name="Zhou Z."/>
            <person name="Liu Y."/>
            <person name="Xu W."/>
            <person name="Pan J."/>
            <person name="Luo Z.H."/>
            <person name="Li M."/>
        </authorList>
    </citation>
    <scope>NUCLEOTIDE SEQUENCE [LARGE SCALE GENOMIC DNA]</scope>
    <source>
        <strain evidence="9">HyVt-115</strain>
    </source>
</reference>
<keyword evidence="4 7" id="KW-0677">Repeat</keyword>
<dbReference type="SUPFAM" id="SSF51161">
    <property type="entry name" value="Trimeric LpxA-like enzymes"/>
    <property type="match status" value="1"/>
</dbReference>
<comment type="similarity">
    <text evidence="7">Belongs to the transferase hexapeptide repeat family. LpxD subfamily.</text>
</comment>
<evidence type="ECO:0000256" key="5">
    <source>
        <dbReference type="ARBA" id="ARBA00023098"/>
    </source>
</evidence>
<keyword evidence="5 7" id="KW-0443">Lipid metabolism</keyword>
<dbReference type="PANTHER" id="PTHR43378:SF2">
    <property type="entry name" value="UDP-3-O-ACYLGLUCOSAMINE N-ACYLTRANSFERASE 1, MITOCHONDRIAL-RELATED"/>
    <property type="match status" value="1"/>
</dbReference>
<comment type="function">
    <text evidence="7">Catalyzes the N-acylation of UDP-3-O-acylglucosamine using 3-hydroxyacyl-ACP as the acyl donor. Is involved in the biosynthesis of lipid A, a phosphorylated glycolipid that anchors the lipopolysaccharide to the outer membrane of the cell.</text>
</comment>
<evidence type="ECO:0000256" key="3">
    <source>
        <dbReference type="ARBA" id="ARBA00022679"/>
    </source>
</evidence>
<keyword evidence="6 7" id="KW-0012">Acyltransferase</keyword>
<dbReference type="GO" id="GO:0016410">
    <property type="term" value="F:N-acyltransferase activity"/>
    <property type="evidence" value="ECO:0007669"/>
    <property type="project" value="InterPro"/>
</dbReference>
<dbReference type="InterPro" id="IPR018357">
    <property type="entry name" value="Hexapep_transf_CS"/>
</dbReference>
<accession>A0A7C0Y7F5</accession>
<keyword evidence="2 7" id="KW-0441">Lipid A biosynthesis</keyword>
<dbReference type="InterPro" id="IPR011004">
    <property type="entry name" value="Trimer_LpxA-like_sf"/>
</dbReference>
<dbReference type="EC" id="2.3.1.191" evidence="7"/>
<sequence>MTELTAAQLRVFLGKGEVLGDPSRKIKGVAPPQEAGEGYLTFIFSRKWLKALPSVKASVVVLPPLEGLSSPSHATYILVDDVGDAMIKLLSIFFEPPYSRDVGVSPQAFVSPGAVLEEGAVVYPFAFVDDGAVIGRRAVVMPYVYVGKRARVGDGAVLFPSVVVYPEVEIGDGTIVHAGAVLGADGFGYMEREGRRVKIPQVGGVKVGRDVEIGANTCVDRATMGFTQIGDGTKLDNLVQVGHNARIGQNCAFAGQVGISGSVEVGDGVLMGGQAGVADHARVGNRAILTAKAGVMGEVPEGAVVTGTPAMPHTNWKKVQVFINKLPQLVERIRNLEKALEELKGGEDGHSKDS</sequence>
<dbReference type="UniPathway" id="UPA00973"/>
<dbReference type="InterPro" id="IPR007691">
    <property type="entry name" value="LpxD"/>
</dbReference>
<dbReference type="Gene3D" id="3.40.1390.10">
    <property type="entry name" value="MurE/MurF, N-terminal domain"/>
    <property type="match status" value="1"/>
</dbReference>
<evidence type="ECO:0000256" key="6">
    <source>
        <dbReference type="ARBA" id="ARBA00023315"/>
    </source>
</evidence>
<dbReference type="InterPro" id="IPR020573">
    <property type="entry name" value="UDP_GlcNAc_AcTrfase_non-rep"/>
</dbReference>
<dbReference type="EMBL" id="DQWS01000239">
    <property type="protein sequence ID" value="HDD53694.1"/>
    <property type="molecule type" value="Genomic_DNA"/>
</dbReference>
<evidence type="ECO:0000256" key="4">
    <source>
        <dbReference type="ARBA" id="ARBA00022737"/>
    </source>
</evidence>
<keyword evidence="1 7" id="KW-0444">Lipid biosynthesis</keyword>
<dbReference type="GO" id="GO:0016020">
    <property type="term" value="C:membrane"/>
    <property type="evidence" value="ECO:0007669"/>
    <property type="project" value="GOC"/>
</dbReference>
<dbReference type="GO" id="GO:0009245">
    <property type="term" value="P:lipid A biosynthetic process"/>
    <property type="evidence" value="ECO:0007669"/>
    <property type="project" value="UniProtKB-UniRule"/>
</dbReference>
<comment type="pathway">
    <text evidence="7">Bacterial outer membrane biogenesis; LPS lipid A biosynthesis.</text>
</comment>
<evidence type="ECO:0000313" key="9">
    <source>
        <dbReference type="EMBL" id="HDD53694.1"/>
    </source>
</evidence>